<sequence length="29" mass="2959">APLGSRCGGLILGSGLSVGRKLRHGQQQL</sequence>
<name>A0A6J4R4N3_9ACTN</name>
<proteinExistence type="predicted"/>
<dbReference type="EMBL" id="CADCVD010000163">
    <property type="protein sequence ID" value="CAA9457185.1"/>
    <property type="molecule type" value="Genomic_DNA"/>
</dbReference>
<dbReference type="AlphaFoldDB" id="A0A6J4R4N3"/>
<feature type="non-terminal residue" evidence="1">
    <location>
        <position position="29"/>
    </location>
</feature>
<feature type="non-terminal residue" evidence="1">
    <location>
        <position position="1"/>
    </location>
</feature>
<protein>
    <submittedName>
        <fullName evidence="1">Uncharacterized protein</fullName>
    </submittedName>
</protein>
<accession>A0A6J4R4N3</accession>
<gene>
    <name evidence="1" type="ORF">AVDCRST_MAG37-3167</name>
</gene>
<evidence type="ECO:0000313" key="1">
    <source>
        <dbReference type="EMBL" id="CAA9457185.1"/>
    </source>
</evidence>
<reference evidence="1" key="1">
    <citation type="submission" date="2020-02" db="EMBL/GenBank/DDBJ databases">
        <authorList>
            <person name="Meier V. D."/>
        </authorList>
    </citation>
    <scope>NUCLEOTIDE SEQUENCE</scope>
    <source>
        <strain evidence="1">AVDCRST_MAG37</strain>
    </source>
</reference>
<organism evidence="1">
    <name type="scientific">uncultured Rubrobacteraceae bacterium</name>
    <dbReference type="NCBI Taxonomy" id="349277"/>
    <lineage>
        <taxon>Bacteria</taxon>
        <taxon>Bacillati</taxon>
        <taxon>Actinomycetota</taxon>
        <taxon>Rubrobacteria</taxon>
        <taxon>Rubrobacterales</taxon>
        <taxon>Rubrobacteraceae</taxon>
        <taxon>environmental samples</taxon>
    </lineage>
</organism>